<dbReference type="CDD" id="cd04301">
    <property type="entry name" value="NAT_SF"/>
    <property type="match status" value="1"/>
</dbReference>
<organism evidence="2 3">
    <name type="scientific">Roseivirga misakiensis</name>
    <dbReference type="NCBI Taxonomy" id="1563681"/>
    <lineage>
        <taxon>Bacteria</taxon>
        <taxon>Pseudomonadati</taxon>
        <taxon>Bacteroidota</taxon>
        <taxon>Cytophagia</taxon>
        <taxon>Cytophagales</taxon>
        <taxon>Roseivirgaceae</taxon>
        <taxon>Roseivirga</taxon>
    </lineage>
</organism>
<dbReference type="PANTHER" id="PTHR31435">
    <property type="entry name" value="PROTEIN NATD1"/>
    <property type="match status" value="1"/>
</dbReference>
<reference evidence="2 3" key="1">
    <citation type="submission" date="2016-08" db="EMBL/GenBank/DDBJ databases">
        <title>Draft genome of Fabibacter sp. strain SK-8.</title>
        <authorList>
            <person name="Wong S.-K."/>
            <person name="Hamasaki K."/>
            <person name="Yoshizawa S."/>
        </authorList>
    </citation>
    <scope>NUCLEOTIDE SEQUENCE [LARGE SCALE GENOMIC DNA]</scope>
    <source>
        <strain evidence="2 3">SK-8</strain>
    </source>
</reference>
<dbReference type="Gene3D" id="3.40.630.30">
    <property type="match status" value="1"/>
</dbReference>
<dbReference type="EMBL" id="MDGQ01000005">
    <property type="protein sequence ID" value="OEK03982.1"/>
    <property type="molecule type" value="Genomic_DNA"/>
</dbReference>
<dbReference type="OrthoDB" id="9793389at2"/>
<dbReference type="InterPro" id="IPR045057">
    <property type="entry name" value="Gcn5-rel_NAT"/>
</dbReference>
<proteinExistence type="predicted"/>
<keyword evidence="3" id="KW-1185">Reference proteome</keyword>
<sequence>MESRLKSDDLGGEFQVWEGEAKVAYMMFSKPFADRIIIQHTQVDQSQKGKGLGKLLFDQMIDYATKNGLLVVPRCNFTQRMFEKYPEYRGLL</sequence>
<gene>
    <name evidence="2" type="ORF">BFP71_10820</name>
</gene>
<protein>
    <recommendedName>
        <fullName evidence="1">N-acetyltransferase domain-containing protein</fullName>
    </recommendedName>
</protein>
<dbReference type="InterPro" id="IPR016181">
    <property type="entry name" value="Acyl_CoA_acyltransferase"/>
</dbReference>
<dbReference type="SUPFAM" id="SSF55729">
    <property type="entry name" value="Acyl-CoA N-acyltransferases (Nat)"/>
    <property type="match status" value="1"/>
</dbReference>
<dbReference type="InterPro" id="IPR031165">
    <property type="entry name" value="GNAT_YJDJ"/>
</dbReference>
<dbReference type="PANTHER" id="PTHR31435:SF10">
    <property type="entry name" value="BSR4717 PROTEIN"/>
    <property type="match status" value="1"/>
</dbReference>
<evidence type="ECO:0000313" key="3">
    <source>
        <dbReference type="Proteomes" id="UP000095552"/>
    </source>
</evidence>
<dbReference type="RefSeq" id="WP_069835487.1">
    <property type="nucleotide sequence ID" value="NZ_MDGQ01000005.1"/>
</dbReference>
<evidence type="ECO:0000313" key="2">
    <source>
        <dbReference type="EMBL" id="OEK03982.1"/>
    </source>
</evidence>
<dbReference type="Proteomes" id="UP000095552">
    <property type="component" value="Unassembled WGS sequence"/>
</dbReference>
<dbReference type="STRING" id="1563681.BFP71_10820"/>
<dbReference type="PROSITE" id="PS51729">
    <property type="entry name" value="GNAT_YJDJ"/>
    <property type="match status" value="1"/>
</dbReference>
<name>A0A1E5SXZ1_9BACT</name>
<evidence type="ECO:0000259" key="1">
    <source>
        <dbReference type="PROSITE" id="PS51729"/>
    </source>
</evidence>
<feature type="domain" description="N-acetyltransferase" evidence="1">
    <location>
        <begin position="6"/>
        <end position="92"/>
    </location>
</feature>
<comment type="caution">
    <text evidence="2">The sequence shown here is derived from an EMBL/GenBank/DDBJ whole genome shotgun (WGS) entry which is preliminary data.</text>
</comment>
<dbReference type="AlphaFoldDB" id="A0A1E5SXZ1"/>
<dbReference type="Pfam" id="PF14542">
    <property type="entry name" value="Acetyltransf_CG"/>
    <property type="match status" value="1"/>
</dbReference>
<accession>A0A1E5SXZ1</accession>